<evidence type="ECO:0000256" key="4">
    <source>
        <dbReference type="ARBA" id="ARBA00023136"/>
    </source>
</evidence>
<dbReference type="Gene3D" id="1.10.3730.20">
    <property type="match status" value="1"/>
</dbReference>
<evidence type="ECO:0000313" key="8">
    <source>
        <dbReference type="Proteomes" id="UP000545386"/>
    </source>
</evidence>
<feature type="domain" description="EamA" evidence="6">
    <location>
        <begin position="152"/>
        <end position="283"/>
    </location>
</feature>
<accession>A0A842HNV9</accession>
<evidence type="ECO:0000259" key="6">
    <source>
        <dbReference type="Pfam" id="PF00892"/>
    </source>
</evidence>
<evidence type="ECO:0000256" key="5">
    <source>
        <dbReference type="SAM" id="Phobius"/>
    </source>
</evidence>
<organism evidence="7 8">
    <name type="scientific">Pusillimonas minor</name>
    <dbReference type="NCBI Taxonomy" id="2697024"/>
    <lineage>
        <taxon>Bacteria</taxon>
        <taxon>Pseudomonadati</taxon>
        <taxon>Pseudomonadota</taxon>
        <taxon>Betaproteobacteria</taxon>
        <taxon>Burkholderiales</taxon>
        <taxon>Alcaligenaceae</taxon>
        <taxon>Pusillimonas</taxon>
    </lineage>
</organism>
<comment type="subcellular location">
    <subcellularLocation>
        <location evidence="1">Membrane</location>
        <topology evidence="1">Multi-pass membrane protein</topology>
    </subcellularLocation>
</comment>
<feature type="domain" description="EamA" evidence="6">
    <location>
        <begin position="9"/>
        <end position="136"/>
    </location>
</feature>
<dbReference type="Pfam" id="PF00892">
    <property type="entry name" value="EamA"/>
    <property type="match status" value="2"/>
</dbReference>
<protein>
    <submittedName>
        <fullName evidence="7">DMT family transporter</fullName>
    </submittedName>
</protein>
<feature type="transmembrane region" description="Helical" evidence="5">
    <location>
        <begin position="243"/>
        <end position="262"/>
    </location>
</feature>
<dbReference type="InterPro" id="IPR000620">
    <property type="entry name" value="EamA_dom"/>
</dbReference>
<feature type="transmembrane region" description="Helical" evidence="5">
    <location>
        <begin position="92"/>
        <end position="113"/>
    </location>
</feature>
<keyword evidence="2 5" id="KW-0812">Transmembrane</keyword>
<dbReference type="InterPro" id="IPR050638">
    <property type="entry name" value="AA-Vitamin_Transporters"/>
</dbReference>
<dbReference type="PANTHER" id="PTHR32322:SF9">
    <property type="entry name" value="AMINO-ACID METABOLITE EFFLUX PUMP-RELATED"/>
    <property type="match status" value="1"/>
</dbReference>
<evidence type="ECO:0000256" key="2">
    <source>
        <dbReference type="ARBA" id="ARBA00022692"/>
    </source>
</evidence>
<comment type="caution">
    <text evidence="7">The sequence shown here is derived from an EMBL/GenBank/DDBJ whole genome shotgun (WGS) entry which is preliminary data.</text>
</comment>
<feature type="transmembrane region" description="Helical" evidence="5">
    <location>
        <begin position="66"/>
        <end position="86"/>
    </location>
</feature>
<evidence type="ECO:0000256" key="1">
    <source>
        <dbReference type="ARBA" id="ARBA00004141"/>
    </source>
</evidence>
<dbReference type="GO" id="GO:0016020">
    <property type="term" value="C:membrane"/>
    <property type="evidence" value="ECO:0007669"/>
    <property type="project" value="UniProtKB-SubCell"/>
</dbReference>
<evidence type="ECO:0000313" key="7">
    <source>
        <dbReference type="EMBL" id="MBC2768970.1"/>
    </source>
</evidence>
<dbReference type="PANTHER" id="PTHR32322">
    <property type="entry name" value="INNER MEMBRANE TRANSPORTER"/>
    <property type="match status" value="1"/>
</dbReference>
<feature type="transmembrane region" description="Helical" evidence="5">
    <location>
        <begin position="9"/>
        <end position="27"/>
    </location>
</feature>
<keyword evidence="3 5" id="KW-1133">Transmembrane helix</keyword>
<sequence length="294" mass="30954">MPLKDLRNLIILSIIWSGSFLFMLLSIHEVGPMPLIEIRAFAGGVFLMALVIALGKMPSLIQNWRVISVAGLFNSAFPFLMLAYAAQHLTSGLLAILNAMTPLFGGLIARVWLKERMTAPRIGGLVLGFAGILILVSDDLQSSSGATHLLPVIAGLGAPLCYAIAACYSGLYLKTVDPMASAAGSVGTTAIIFMPLALLTWPDSAQVSVTAWSAAIALGVLCTGLAYVLLFRLLASVGPTKTITVTFLVPPMGVMWGVIFLGEPLTPAIVVGACVVLAGTFLATGVRFRRTPKN</sequence>
<reference evidence="7 8" key="1">
    <citation type="submission" date="2020-08" db="EMBL/GenBank/DDBJ databases">
        <title>Paraeoetvoesia sp. YC-7-48 draft genome sequence.</title>
        <authorList>
            <person name="Yao L."/>
        </authorList>
    </citation>
    <scope>NUCLEOTIDE SEQUENCE [LARGE SCALE GENOMIC DNA]</scope>
    <source>
        <strain evidence="8">YC-7-48</strain>
    </source>
</reference>
<proteinExistence type="predicted"/>
<feature type="transmembrane region" description="Helical" evidence="5">
    <location>
        <begin position="120"/>
        <end position="137"/>
    </location>
</feature>
<dbReference type="RefSeq" id="WP_185778783.1">
    <property type="nucleotide sequence ID" value="NZ_JACJUU010000002.1"/>
</dbReference>
<dbReference type="InterPro" id="IPR037185">
    <property type="entry name" value="EmrE-like"/>
</dbReference>
<dbReference type="AlphaFoldDB" id="A0A842HNV9"/>
<keyword evidence="4 5" id="KW-0472">Membrane</keyword>
<dbReference type="EMBL" id="JACJUU010000002">
    <property type="protein sequence ID" value="MBC2768970.1"/>
    <property type="molecule type" value="Genomic_DNA"/>
</dbReference>
<name>A0A842HNV9_9BURK</name>
<feature type="transmembrane region" description="Helical" evidence="5">
    <location>
        <begin position="180"/>
        <end position="199"/>
    </location>
</feature>
<evidence type="ECO:0000256" key="3">
    <source>
        <dbReference type="ARBA" id="ARBA00022989"/>
    </source>
</evidence>
<dbReference type="SUPFAM" id="SSF103481">
    <property type="entry name" value="Multidrug resistance efflux transporter EmrE"/>
    <property type="match status" value="2"/>
</dbReference>
<feature type="transmembrane region" description="Helical" evidence="5">
    <location>
        <begin position="33"/>
        <end position="54"/>
    </location>
</feature>
<dbReference type="Proteomes" id="UP000545386">
    <property type="component" value="Unassembled WGS sequence"/>
</dbReference>
<feature type="transmembrane region" description="Helical" evidence="5">
    <location>
        <begin position="268"/>
        <end position="288"/>
    </location>
</feature>
<feature type="transmembrane region" description="Helical" evidence="5">
    <location>
        <begin position="149"/>
        <end position="173"/>
    </location>
</feature>
<keyword evidence="8" id="KW-1185">Reference proteome</keyword>
<gene>
    <name evidence="7" type="ORF">GTU67_03460</name>
</gene>
<feature type="transmembrane region" description="Helical" evidence="5">
    <location>
        <begin position="211"/>
        <end position="231"/>
    </location>
</feature>